<dbReference type="Gene3D" id="3.90.960.10">
    <property type="entry name" value="YbaK/aminoacyl-tRNA synthetase-associated domain"/>
    <property type="match status" value="1"/>
</dbReference>
<dbReference type="CDD" id="cd04332">
    <property type="entry name" value="YbaK_like"/>
    <property type="match status" value="1"/>
</dbReference>
<accession>A0ABZ2P4T1</accession>
<dbReference type="Proteomes" id="UP001432046">
    <property type="component" value="Chromosome"/>
</dbReference>
<dbReference type="PANTHER" id="PTHR30411">
    <property type="entry name" value="CYTOPLASMIC PROTEIN"/>
    <property type="match status" value="1"/>
</dbReference>
<dbReference type="RefSeq" id="WP_338834470.1">
    <property type="nucleotide sequence ID" value="NZ_CP147711.1"/>
</dbReference>
<dbReference type="PANTHER" id="PTHR30411:SF1">
    <property type="entry name" value="CYTOPLASMIC PROTEIN"/>
    <property type="match status" value="1"/>
</dbReference>
<dbReference type="EMBL" id="CP147711">
    <property type="protein sequence ID" value="WXC82148.1"/>
    <property type="molecule type" value="Genomic_DNA"/>
</dbReference>
<proteinExistence type="predicted"/>
<evidence type="ECO:0000259" key="1">
    <source>
        <dbReference type="Pfam" id="PF04073"/>
    </source>
</evidence>
<dbReference type="SUPFAM" id="SSF55826">
    <property type="entry name" value="YbaK/ProRS associated domain"/>
    <property type="match status" value="1"/>
</dbReference>
<dbReference type="InterPro" id="IPR036754">
    <property type="entry name" value="YbaK/aa-tRNA-synt-asso_dom_sf"/>
</dbReference>
<evidence type="ECO:0000313" key="3">
    <source>
        <dbReference type="Proteomes" id="UP001432046"/>
    </source>
</evidence>
<feature type="domain" description="YbaK/aminoacyl-tRNA synthetase-associated" evidence="1">
    <location>
        <begin position="28"/>
        <end position="142"/>
    </location>
</feature>
<sequence length="155" mass="16668">MSPDVKTFLENAGIPFRVHAHAPRISFEDHGNAGSFDPAAAIKSLAFRLSDGSYVIVALRARARVDYKRIADALGVRRADLRAATADQLETDLGMQPGGVAPIPLRGARILLDNDVPKLDTIYCGSGRKDATIEISGRDLSRVAAPKVCQISRSE</sequence>
<name>A0ABZ2P4T1_9BRAD</name>
<gene>
    <name evidence="2" type="ORF">WDK88_11445</name>
</gene>
<reference evidence="2" key="1">
    <citation type="journal article" date="2021" name="Int. J. Syst. Evol. Microbiol.">
        <title>Bradyrhizobium septentrionale sp. nov. (sv. septentrionale) and Bradyrhizobium quebecense sp. nov. (sv. septentrionale) associated with legumes native to Canada possess rearranged symbiosis genes and numerous insertion sequences.</title>
        <authorList>
            <person name="Bromfield E.S.P."/>
            <person name="Cloutier S."/>
        </authorList>
    </citation>
    <scope>NUCLEOTIDE SEQUENCE</scope>
    <source>
        <strain evidence="2">5S5</strain>
    </source>
</reference>
<keyword evidence="3" id="KW-1185">Reference proteome</keyword>
<organism evidence="2 3">
    <name type="scientific">Bradyrhizobium septentrionale</name>
    <dbReference type="NCBI Taxonomy" id="1404411"/>
    <lineage>
        <taxon>Bacteria</taxon>
        <taxon>Pseudomonadati</taxon>
        <taxon>Pseudomonadota</taxon>
        <taxon>Alphaproteobacteria</taxon>
        <taxon>Hyphomicrobiales</taxon>
        <taxon>Nitrobacteraceae</taxon>
        <taxon>Bradyrhizobium</taxon>
    </lineage>
</organism>
<evidence type="ECO:0000313" key="2">
    <source>
        <dbReference type="EMBL" id="WXC82148.1"/>
    </source>
</evidence>
<dbReference type="Pfam" id="PF04073">
    <property type="entry name" value="tRNA_edit"/>
    <property type="match status" value="1"/>
</dbReference>
<protein>
    <submittedName>
        <fullName evidence="2">YbaK/EbsC family protein</fullName>
    </submittedName>
</protein>
<reference evidence="2" key="2">
    <citation type="submission" date="2024-03" db="EMBL/GenBank/DDBJ databases">
        <authorList>
            <person name="Bromfield E.S.P."/>
            <person name="Cloutier S."/>
        </authorList>
    </citation>
    <scope>NUCLEOTIDE SEQUENCE</scope>
    <source>
        <strain evidence="2">5S5</strain>
    </source>
</reference>
<dbReference type="InterPro" id="IPR007214">
    <property type="entry name" value="YbaK/aa-tRNA-synth-assoc-dom"/>
</dbReference>